<dbReference type="PIRSF" id="PIRSF006603">
    <property type="entry name" value="DinF"/>
    <property type="match status" value="1"/>
</dbReference>
<feature type="transmembrane region" description="Helical" evidence="10">
    <location>
        <begin position="12"/>
        <end position="31"/>
    </location>
</feature>
<dbReference type="EMBL" id="JACHGJ010000001">
    <property type="protein sequence ID" value="MBB6478769.1"/>
    <property type="molecule type" value="Genomic_DNA"/>
</dbReference>
<evidence type="ECO:0000256" key="4">
    <source>
        <dbReference type="ARBA" id="ARBA00022475"/>
    </source>
</evidence>
<dbReference type="GO" id="GO:0015297">
    <property type="term" value="F:antiporter activity"/>
    <property type="evidence" value="ECO:0007669"/>
    <property type="project" value="UniProtKB-KW"/>
</dbReference>
<feature type="transmembrane region" description="Helical" evidence="10">
    <location>
        <begin position="192"/>
        <end position="215"/>
    </location>
</feature>
<evidence type="ECO:0000256" key="3">
    <source>
        <dbReference type="ARBA" id="ARBA00022449"/>
    </source>
</evidence>
<evidence type="ECO:0000256" key="8">
    <source>
        <dbReference type="ARBA" id="ARBA00023136"/>
    </source>
</evidence>
<dbReference type="CDD" id="cd13137">
    <property type="entry name" value="MATE_NorM_like"/>
    <property type="match status" value="1"/>
</dbReference>
<keyword evidence="4" id="KW-1003">Cell membrane</keyword>
<organism evidence="11 12">
    <name type="scientific">Spirochaeta isovalerica</name>
    <dbReference type="NCBI Taxonomy" id="150"/>
    <lineage>
        <taxon>Bacteria</taxon>
        <taxon>Pseudomonadati</taxon>
        <taxon>Spirochaetota</taxon>
        <taxon>Spirochaetia</taxon>
        <taxon>Spirochaetales</taxon>
        <taxon>Spirochaetaceae</taxon>
        <taxon>Spirochaeta</taxon>
    </lineage>
</organism>
<feature type="transmembrane region" description="Helical" evidence="10">
    <location>
        <begin position="386"/>
        <end position="410"/>
    </location>
</feature>
<keyword evidence="5 10" id="KW-0812">Transmembrane</keyword>
<evidence type="ECO:0000313" key="12">
    <source>
        <dbReference type="Proteomes" id="UP000587760"/>
    </source>
</evidence>
<keyword evidence="6 10" id="KW-1133">Transmembrane helix</keyword>
<evidence type="ECO:0000256" key="2">
    <source>
        <dbReference type="ARBA" id="ARBA00022448"/>
    </source>
</evidence>
<sequence>MRKQYYKLRGSSYVLSLALPVMGTQIANTMVQLVDTMFIGRIDALSLGAVALTGTLIWNIQMISEGFATGLTATIARRIGEKEAVKASEFLRTGLIATLFVSFIFLPLIQLGFNGLFGFIQMPSDLYPFASSYFKTFMVFLPSIYGLTAIQAAFNACGETRTTMKVSLAMNLINIVLDWAMIFGHLGFEPMGIAGAAYASGISFTFGFLILLLISSRREWSPFKKSKLFSYSHLKLIIKIGIPSLISNMAMGISQMAVMVLAVTPLGSLSLGAFNIVMKLASLSFMPGFGFAIAASTGTGQSLGAGEPEKAKAITRLAVFYCTVVMAIISIAYYTIPDLLIGLFSTDISIVSMTRSALRIYALFAVFLAPAMVFSGTIRGAGDTRYAMIVMIISRFLLRLPAAWLFGIVLKGGLSGVWLAMCLDFLVRGIVMWIRFRGGKWAKAVA</sequence>
<feature type="transmembrane region" description="Helical" evidence="10">
    <location>
        <begin position="133"/>
        <end position="154"/>
    </location>
</feature>
<feature type="transmembrane region" description="Helical" evidence="10">
    <location>
        <begin position="416"/>
        <end position="434"/>
    </location>
</feature>
<comment type="caution">
    <text evidence="11">The sequence shown here is derived from an EMBL/GenBank/DDBJ whole genome shotgun (WGS) entry which is preliminary data.</text>
</comment>
<feature type="transmembrane region" description="Helical" evidence="10">
    <location>
        <begin position="276"/>
        <end position="296"/>
    </location>
</feature>
<proteinExistence type="predicted"/>
<dbReference type="Pfam" id="PF01554">
    <property type="entry name" value="MatE"/>
    <property type="match status" value="2"/>
</dbReference>
<keyword evidence="12" id="KW-1185">Reference proteome</keyword>
<protein>
    <recommendedName>
        <fullName evidence="9">Multidrug-efflux transporter</fullName>
    </recommendedName>
</protein>
<reference evidence="11 12" key="1">
    <citation type="submission" date="2020-08" db="EMBL/GenBank/DDBJ databases">
        <title>Genomic Encyclopedia of Type Strains, Phase IV (KMG-IV): sequencing the most valuable type-strain genomes for metagenomic binning, comparative biology and taxonomic classification.</title>
        <authorList>
            <person name="Goeker M."/>
        </authorList>
    </citation>
    <scope>NUCLEOTIDE SEQUENCE [LARGE SCALE GENOMIC DNA]</scope>
    <source>
        <strain evidence="11 12">DSM 2461</strain>
    </source>
</reference>
<feature type="transmembrane region" description="Helical" evidence="10">
    <location>
        <begin position="317"/>
        <end position="336"/>
    </location>
</feature>
<feature type="transmembrane region" description="Helical" evidence="10">
    <location>
        <begin position="356"/>
        <end position="374"/>
    </location>
</feature>
<comment type="subcellular location">
    <subcellularLocation>
        <location evidence="1">Cell membrane</location>
        <topology evidence="1">Multi-pass membrane protein</topology>
    </subcellularLocation>
</comment>
<evidence type="ECO:0000256" key="9">
    <source>
        <dbReference type="ARBA" id="ARBA00031636"/>
    </source>
</evidence>
<dbReference type="InterPro" id="IPR002528">
    <property type="entry name" value="MATE_fam"/>
</dbReference>
<accession>A0A841R711</accession>
<dbReference type="Proteomes" id="UP000587760">
    <property type="component" value="Unassembled WGS sequence"/>
</dbReference>
<keyword evidence="2" id="KW-0813">Transport</keyword>
<dbReference type="InterPro" id="IPR048279">
    <property type="entry name" value="MdtK-like"/>
</dbReference>
<keyword evidence="8 10" id="KW-0472">Membrane</keyword>
<dbReference type="GO" id="GO:0006811">
    <property type="term" value="P:monoatomic ion transport"/>
    <property type="evidence" value="ECO:0007669"/>
    <property type="project" value="UniProtKB-KW"/>
</dbReference>
<dbReference type="GO" id="GO:0042910">
    <property type="term" value="F:xenobiotic transmembrane transporter activity"/>
    <property type="evidence" value="ECO:0007669"/>
    <property type="project" value="InterPro"/>
</dbReference>
<evidence type="ECO:0000256" key="7">
    <source>
        <dbReference type="ARBA" id="ARBA00023065"/>
    </source>
</evidence>
<keyword evidence="3" id="KW-0050">Antiport</keyword>
<keyword evidence="7" id="KW-0406">Ion transport</keyword>
<name>A0A841R711_9SPIO</name>
<dbReference type="PANTHER" id="PTHR43298">
    <property type="entry name" value="MULTIDRUG RESISTANCE PROTEIN NORM-RELATED"/>
    <property type="match status" value="1"/>
</dbReference>
<feature type="transmembrane region" description="Helical" evidence="10">
    <location>
        <begin position="166"/>
        <end position="186"/>
    </location>
</feature>
<dbReference type="NCBIfam" id="TIGR00797">
    <property type="entry name" value="matE"/>
    <property type="match status" value="1"/>
</dbReference>
<feature type="transmembrane region" description="Helical" evidence="10">
    <location>
        <begin position="90"/>
        <end position="113"/>
    </location>
</feature>
<dbReference type="InterPro" id="IPR050222">
    <property type="entry name" value="MATE_MdtK"/>
</dbReference>
<evidence type="ECO:0000256" key="1">
    <source>
        <dbReference type="ARBA" id="ARBA00004651"/>
    </source>
</evidence>
<dbReference type="RefSeq" id="WP_184742962.1">
    <property type="nucleotide sequence ID" value="NZ_JACHGJ010000001.1"/>
</dbReference>
<evidence type="ECO:0000256" key="5">
    <source>
        <dbReference type="ARBA" id="ARBA00022692"/>
    </source>
</evidence>
<dbReference type="PANTHER" id="PTHR43298:SF2">
    <property type="entry name" value="FMN_FAD EXPORTER YEEO-RELATED"/>
    <property type="match status" value="1"/>
</dbReference>
<evidence type="ECO:0000313" key="11">
    <source>
        <dbReference type="EMBL" id="MBB6478769.1"/>
    </source>
</evidence>
<dbReference type="GO" id="GO:0005886">
    <property type="term" value="C:plasma membrane"/>
    <property type="evidence" value="ECO:0007669"/>
    <property type="project" value="UniProtKB-SubCell"/>
</dbReference>
<dbReference type="AlphaFoldDB" id="A0A841R711"/>
<feature type="transmembrane region" description="Helical" evidence="10">
    <location>
        <begin position="37"/>
        <end position="58"/>
    </location>
</feature>
<evidence type="ECO:0000256" key="6">
    <source>
        <dbReference type="ARBA" id="ARBA00022989"/>
    </source>
</evidence>
<gene>
    <name evidence="11" type="ORF">HNR50_000402</name>
</gene>
<evidence type="ECO:0000256" key="10">
    <source>
        <dbReference type="SAM" id="Phobius"/>
    </source>
</evidence>